<dbReference type="OrthoDB" id="9812327at2"/>
<reference evidence="2 3" key="1">
    <citation type="journal article" date="2013" name="Front. Microbiol.">
        <title>Comparative genomic analyses of the cyanobacterium, Lyngbya aestuarii BL J, a powerful hydrogen producer.</title>
        <authorList>
            <person name="Kothari A."/>
            <person name="Vaughn M."/>
            <person name="Garcia-Pichel F."/>
        </authorList>
    </citation>
    <scope>NUCLEOTIDE SEQUENCE [LARGE SCALE GENOMIC DNA]</scope>
    <source>
        <strain evidence="2 3">BL J</strain>
    </source>
</reference>
<comment type="caution">
    <text evidence="2">The sequence shown here is derived from an EMBL/GenBank/DDBJ whole genome shotgun (WGS) entry which is preliminary data.</text>
</comment>
<dbReference type="Pfam" id="PF10111">
    <property type="entry name" value="Glyco_tranf_2_2"/>
    <property type="match status" value="1"/>
</dbReference>
<dbReference type="AlphaFoldDB" id="U7QRL5"/>
<dbReference type="PANTHER" id="PTHR43685:SF2">
    <property type="entry name" value="GLYCOSYLTRANSFERASE 2-LIKE DOMAIN-CONTAINING PROTEIN"/>
    <property type="match status" value="1"/>
</dbReference>
<gene>
    <name evidence="2" type="ORF">M595_1076</name>
</gene>
<dbReference type="RefSeq" id="WP_023064886.1">
    <property type="nucleotide sequence ID" value="NZ_AUZM01000006.1"/>
</dbReference>
<proteinExistence type="predicted"/>
<dbReference type="Proteomes" id="UP000017127">
    <property type="component" value="Unassembled WGS sequence"/>
</dbReference>
<evidence type="ECO:0000313" key="3">
    <source>
        <dbReference type="Proteomes" id="UP000017127"/>
    </source>
</evidence>
<dbReference type="InterPro" id="IPR029044">
    <property type="entry name" value="Nucleotide-diphossugar_trans"/>
</dbReference>
<dbReference type="PANTHER" id="PTHR43685">
    <property type="entry name" value="GLYCOSYLTRANSFERASE"/>
    <property type="match status" value="1"/>
</dbReference>
<name>U7QRL5_9CYAN</name>
<keyword evidence="3" id="KW-1185">Reference proteome</keyword>
<dbReference type="SUPFAM" id="SSF53448">
    <property type="entry name" value="Nucleotide-diphospho-sugar transferases"/>
    <property type="match status" value="1"/>
</dbReference>
<dbReference type="InterPro" id="IPR050834">
    <property type="entry name" value="Glycosyltransf_2"/>
</dbReference>
<dbReference type="Gene3D" id="3.90.550.10">
    <property type="entry name" value="Spore Coat Polysaccharide Biosynthesis Protein SpsA, Chain A"/>
    <property type="match status" value="1"/>
</dbReference>
<evidence type="ECO:0000259" key="1">
    <source>
        <dbReference type="Pfam" id="PF10111"/>
    </source>
</evidence>
<dbReference type="CDD" id="cd00761">
    <property type="entry name" value="Glyco_tranf_GTA_type"/>
    <property type="match status" value="1"/>
</dbReference>
<dbReference type="EMBL" id="AUZM01000006">
    <property type="protein sequence ID" value="ERT09056.1"/>
    <property type="molecule type" value="Genomic_DNA"/>
</dbReference>
<evidence type="ECO:0000313" key="2">
    <source>
        <dbReference type="EMBL" id="ERT09056.1"/>
    </source>
</evidence>
<sequence length="297" mass="33908">MVPVSVIIPAYNAEKTIKKTIKSVLNQTFSDWEIIIIDDGSTDSTKEVVAEIKDNRISLFSFLNAGVSAARNRGVNKSSGEFLAFIDADDLWTPDKLELQLKALQEYPNAAVAYSWTDYINESDKIIYLGRHITLNGNIYEKLLVRYALENGSNFLIRKDAYLKVGGFDESISGGEDWELCIRLSKYYEFVNIPKTQILYRVSPHSSTTNVRKLELESLRVLEKSYHQAPPSLQYLKKESLADLYKYLLWKTLAGSKSHKGLEAVRYLWNYTQNESHLLSQFPFVLKMSIKSLLAII</sequence>
<keyword evidence="2" id="KW-0808">Transferase</keyword>
<protein>
    <submittedName>
        <fullName evidence="2">Glycosyl transferase 2 family protein</fullName>
    </submittedName>
</protein>
<organism evidence="2 3">
    <name type="scientific">Lyngbya aestuarii BL J</name>
    <dbReference type="NCBI Taxonomy" id="1348334"/>
    <lineage>
        <taxon>Bacteria</taxon>
        <taxon>Bacillati</taxon>
        <taxon>Cyanobacteriota</taxon>
        <taxon>Cyanophyceae</taxon>
        <taxon>Oscillatoriophycideae</taxon>
        <taxon>Oscillatoriales</taxon>
        <taxon>Microcoleaceae</taxon>
        <taxon>Lyngbya</taxon>
    </lineage>
</organism>
<accession>U7QRL5</accession>
<feature type="domain" description="Glycosyltransferase 2-like prokaryotic type" evidence="1">
    <location>
        <begin position="5"/>
        <end position="251"/>
    </location>
</feature>
<dbReference type="GO" id="GO:0016740">
    <property type="term" value="F:transferase activity"/>
    <property type="evidence" value="ECO:0007669"/>
    <property type="project" value="UniProtKB-KW"/>
</dbReference>
<dbReference type="InterPro" id="IPR019290">
    <property type="entry name" value="GlycosylTrfase-like_prok"/>
</dbReference>